<evidence type="ECO:0000259" key="18">
    <source>
        <dbReference type="PROSITE" id="PS50016"/>
    </source>
</evidence>
<feature type="compositionally biased region" description="Polar residues" evidence="17">
    <location>
        <begin position="3119"/>
        <end position="3134"/>
    </location>
</feature>
<dbReference type="InterPro" id="IPR011011">
    <property type="entry name" value="Znf_FYVE_PHD"/>
</dbReference>
<feature type="region of interest" description="Disordered" evidence="17">
    <location>
        <begin position="2966"/>
        <end position="3018"/>
    </location>
</feature>
<dbReference type="GO" id="GO:0042800">
    <property type="term" value="F:histone H3K4 methyltransferase activity"/>
    <property type="evidence" value="ECO:0007669"/>
    <property type="project" value="TreeGrafter"/>
</dbReference>
<dbReference type="PANTHER" id="PTHR45888:SF6">
    <property type="entry name" value="HL01030P-RELATED"/>
    <property type="match status" value="1"/>
</dbReference>
<evidence type="ECO:0000256" key="11">
    <source>
        <dbReference type="ARBA" id="ARBA00022853"/>
    </source>
</evidence>
<feature type="region of interest" description="Disordered" evidence="17">
    <location>
        <begin position="1401"/>
        <end position="1431"/>
    </location>
</feature>
<keyword evidence="5" id="KW-0808">Transferase</keyword>
<feature type="region of interest" description="Disordered" evidence="17">
    <location>
        <begin position="1532"/>
        <end position="1619"/>
    </location>
</feature>
<feature type="compositionally biased region" description="Basic and acidic residues" evidence="17">
    <location>
        <begin position="1879"/>
        <end position="1890"/>
    </location>
</feature>
<keyword evidence="2" id="KW-0488">Methylation</keyword>
<dbReference type="InterPro" id="IPR001214">
    <property type="entry name" value="SET_dom"/>
</dbReference>
<keyword evidence="12" id="KW-0805">Transcription regulation</keyword>
<evidence type="ECO:0000256" key="12">
    <source>
        <dbReference type="ARBA" id="ARBA00023015"/>
    </source>
</evidence>
<feature type="compositionally biased region" description="Low complexity" evidence="17">
    <location>
        <begin position="5439"/>
        <end position="5469"/>
    </location>
</feature>
<dbReference type="SMART" id="SM00249">
    <property type="entry name" value="PHD"/>
    <property type="match status" value="8"/>
</dbReference>
<dbReference type="PANTHER" id="PTHR45888">
    <property type="entry name" value="HL01030P-RELATED"/>
    <property type="match status" value="1"/>
</dbReference>
<dbReference type="CDD" id="cd15513">
    <property type="entry name" value="PHD5_KMT2C_like"/>
    <property type="match status" value="1"/>
</dbReference>
<feature type="region of interest" description="Disordered" evidence="17">
    <location>
        <begin position="5377"/>
        <end position="5477"/>
    </location>
</feature>
<feature type="region of interest" description="Disordered" evidence="17">
    <location>
        <begin position="3789"/>
        <end position="3844"/>
    </location>
</feature>
<gene>
    <name evidence="23" type="ORF">LSH36_42g09135</name>
</gene>
<feature type="region of interest" description="Disordered" evidence="17">
    <location>
        <begin position="3198"/>
        <end position="3239"/>
    </location>
</feature>
<dbReference type="Proteomes" id="UP001208570">
    <property type="component" value="Unassembled WGS sequence"/>
</dbReference>
<dbReference type="CDD" id="cd19171">
    <property type="entry name" value="SET_KMT2C_2D"/>
    <property type="match status" value="1"/>
</dbReference>
<keyword evidence="8" id="KW-0677">Repeat</keyword>
<feature type="region of interest" description="Disordered" evidence="17">
    <location>
        <begin position="1132"/>
        <end position="1194"/>
    </location>
</feature>
<feature type="compositionally biased region" description="Low complexity" evidence="17">
    <location>
        <begin position="751"/>
        <end position="772"/>
    </location>
</feature>
<dbReference type="Pfam" id="PF00628">
    <property type="entry name" value="PHD"/>
    <property type="match status" value="4"/>
</dbReference>
<feature type="compositionally biased region" description="Low complexity" evidence="17">
    <location>
        <begin position="4204"/>
        <end position="4222"/>
    </location>
</feature>
<feature type="compositionally biased region" description="Low complexity" evidence="17">
    <location>
        <begin position="1902"/>
        <end position="1914"/>
    </location>
</feature>
<feature type="region of interest" description="Disordered" evidence="17">
    <location>
        <begin position="4905"/>
        <end position="4958"/>
    </location>
</feature>
<evidence type="ECO:0000256" key="13">
    <source>
        <dbReference type="ARBA" id="ARBA00023159"/>
    </source>
</evidence>
<reference evidence="23" key="1">
    <citation type="journal article" date="2023" name="Mol. Biol. Evol.">
        <title>Third-Generation Sequencing Reveals the Adaptive Role of the Epigenome in Three Deep-Sea Polychaetes.</title>
        <authorList>
            <person name="Perez M."/>
            <person name="Aroh O."/>
            <person name="Sun Y."/>
            <person name="Lan Y."/>
            <person name="Juniper S.K."/>
            <person name="Young C.R."/>
            <person name="Angers B."/>
            <person name="Qian P.Y."/>
        </authorList>
    </citation>
    <scope>NUCLEOTIDE SEQUENCE</scope>
    <source>
        <strain evidence="23">P08H-3</strain>
    </source>
</reference>
<comment type="caution">
    <text evidence="23">The sequence shown here is derived from an EMBL/GenBank/DDBJ whole genome shotgun (WGS) entry which is preliminary data.</text>
</comment>
<feature type="domain" description="PHD-type" evidence="18">
    <location>
        <begin position="867"/>
        <end position="920"/>
    </location>
</feature>
<feature type="compositionally biased region" description="Pro residues" evidence="17">
    <location>
        <begin position="4001"/>
        <end position="4022"/>
    </location>
</feature>
<dbReference type="FunFam" id="3.30.40.10:FF:000002">
    <property type="entry name" value="Histone-lysine N-methyltransferase"/>
    <property type="match status" value="1"/>
</dbReference>
<evidence type="ECO:0000256" key="3">
    <source>
        <dbReference type="ARBA" id="ARBA00022553"/>
    </source>
</evidence>
<feature type="compositionally biased region" description="Polar residues" evidence="17">
    <location>
        <begin position="2745"/>
        <end position="2755"/>
    </location>
</feature>
<feature type="compositionally biased region" description="Low complexity" evidence="17">
    <location>
        <begin position="1588"/>
        <end position="1601"/>
    </location>
</feature>
<evidence type="ECO:0000256" key="17">
    <source>
        <dbReference type="SAM" id="MobiDB-lite"/>
    </source>
</evidence>
<feature type="compositionally biased region" description="Low complexity" evidence="17">
    <location>
        <begin position="2802"/>
        <end position="2820"/>
    </location>
</feature>
<organism evidence="23 24">
    <name type="scientific">Paralvinella palmiformis</name>
    <dbReference type="NCBI Taxonomy" id="53620"/>
    <lineage>
        <taxon>Eukaryota</taxon>
        <taxon>Metazoa</taxon>
        <taxon>Spiralia</taxon>
        <taxon>Lophotrochozoa</taxon>
        <taxon>Annelida</taxon>
        <taxon>Polychaeta</taxon>
        <taxon>Sedentaria</taxon>
        <taxon>Canalipalpata</taxon>
        <taxon>Terebellida</taxon>
        <taxon>Terebelliformia</taxon>
        <taxon>Alvinellidae</taxon>
        <taxon>Paralvinella</taxon>
    </lineage>
</organism>
<dbReference type="SMART" id="SM00184">
    <property type="entry name" value="RING"/>
    <property type="match status" value="6"/>
</dbReference>
<dbReference type="InterPro" id="IPR018247">
    <property type="entry name" value="EF_Hand_1_Ca_BS"/>
</dbReference>
<feature type="region of interest" description="Disordered" evidence="17">
    <location>
        <begin position="3031"/>
        <end position="3051"/>
    </location>
</feature>
<feature type="domain" description="PHD-type" evidence="18">
    <location>
        <begin position="994"/>
        <end position="1049"/>
    </location>
</feature>
<feature type="compositionally biased region" description="Polar residues" evidence="17">
    <location>
        <begin position="4230"/>
        <end position="4246"/>
    </location>
</feature>
<dbReference type="FunFam" id="2.170.270.10:FF:000003">
    <property type="entry name" value="Histone-lysine N-methyltransferase"/>
    <property type="match status" value="1"/>
</dbReference>
<feature type="compositionally biased region" description="Polar residues" evidence="17">
    <location>
        <begin position="3510"/>
        <end position="3525"/>
    </location>
</feature>
<dbReference type="PROSITE" id="PS50868">
    <property type="entry name" value="POST_SET"/>
    <property type="match status" value="1"/>
</dbReference>
<keyword evidence="13" id="KW-0010">Activator</keyword>
<dbReference type="PROSITE" id="PS50016">
    <property type="entry name" value="ZF_PHD_2"/>
    <property type="match status" value="6"/>
</dbReference>
<dbReference type="GO" id="GO:0045944">
    <property type="term" value="P:positive regulation of transcription by RNA polymerase II"/>
    <property type="evidence" value="ECO:0007669"/>
    <property type="project" value="TreeGrafter"/>
</dbReference>
<feature type="region of interest" description="Disordered" evidence="17">
    <location>
        <begin position="4367"/>
        <end position="4477"/>
    </location>
</feature>
<feature type="region of interest" description="Disordered" evidence="17">
    <location>
        <begin position="4632"/>
        <end position="4657"/>
    </location>
</feature>
<dbReference type="SUPFAM" id="SSF82199">
    <property type="entry name" value="SET domain"/>
    <property type="match status" value="1"/>
</dbReference>
<dbReference type="InterPro" id="IPR046341">
    <property type="entry name" value="SET_dom_sf"/>
</dbReference>
<feature type="compositionally biased region" description="Polar residues" evidence="17">
    <location>
        <begin position="1865"/>
        <end position="1877"/>
    </location>
</feature>
<feature type="region of interest" description="Disordered" evidence="17">
    <location>
        <begin position="1693"/>
        <end position="1746"/>
    </location>
</feature>
<feature type="compositionally biased region" description="Low complexity" evidence="17">
    <location>
        <begin position="4165"/>
        <end position="4177"/>
    </location>
</feature>
<feature type="compositionally biased region" description="Basic residues" evidence="17">
    <location>
        <begin position="2864"/>
        <end position="2874"/>
    </location>
</feature>
<feature type="compositionally biased region" description="Basic and acidic residues" evidence="17">
    <location>
        <begin position="2639"/>
        <end position="2653"/>
    </location>
</feature>
<feature type="compositionally biased region" description="Polar residues" evidence="17">
    <location>
        <begin position="2332"/>
        <end position="2342"/>
    </location>
</feature>
<feature type="region of interest" description="Disordered" evidence="17">
    <location>
        <begin position="3079"/>
        <end position="3145"/>
    </location>
</feature>
<feature type="domain" description="PHD-type" evidence="18">
    <location>
        <begin position="917"/>
        <end position="967"/>
    </location>
</feature>
<feature type="region of interest" description="Disordered" evidence="17">
    <location>
        <begin position="3268"/>
        <end position="3544"/>
    </location>
</feature>
<dbReference type="SUPFAM" id="SSF57903">
    <property type="entry name" value="FYVE/PHD zinc finger"/>
    <property type="match status" value="6"/>
</dbReference>
<dbReference type="InterPro" id="IPR019787">
    <property type="entry name" value="Znf_PHD-finger"/>
</dbReference>
<feature type="domain" description="SET" evidence="20">
    <location>
        <begin position="5923"/>
        <end position="6039"/>
    </location>
</feature>
<dbReference type="Pfam" id="PF05964">
    <property type="entry name" value="FYRN"/>
    <property type="match status" value="1"/>
</dbReference>
<keyword evidence="3" id="KW-0597">Phosphoprotein</keyword>
<feature type="compositionally biased region" description="Polar residues" evidence="17">
    <location>
        <begin position="1968"/>
        <end position="1997"/>
    </location>
</feature>
<feature type="compositionally biased region" description="Polar residues" evidence="17">
    <location>
        <begin position="55"/>
        <end position="64"/>
    </location>
</feature>
<feature type="region of interest" description="Disordered" evidence="17">
    <location>
        <begin position="4072"/>
        <end position="4120"/>
    </location>
</feature>
<feature type="domain" description="PHD-type" evidence="18">
    <location>
        <begin position="593"/>
        <end position="653"/>
    </location>
</feature>
<feature type="compositionally biased region" description="Basic and acidic residues" evidence="17">
    <location>
        <begin position="2152"/>
        <end position="2165"/>
    </location>
</feature>
<feature type="compositionally biased region" description="Basic and acidic residues" evidence="17">
    <location>
        <begin position="282"/>
        <end position="295"/>
    </location>
</feature>
<feature type="compositionally biased region" description="Low complexity" evidence="17">
    <location>
        <begin position="2978"/>
        <end position="3008"/>
    </location>
</feature>
<feature type="compositionally biased region" description="Pro residues" evidence="17">
    <location>
        <begin position="4945"/>
        <end position="4958"/>
    </location>
</feature>
<feature type="domain" description="RING-type" evidence="19">
    <location>
        <begin position="464"/>
        <end position="511"/>
    </location>
</feature>
<evidence type="ECO:0000256" key="4">
    <source>
        <dbReference type="ARBA" id="ARBA00022603"/>
    </source>
</evidence>
<feature type="compositionally biased region" description="Polar residues" evidence="17">
    <location>
        <begin position="1"/>
        <end position="12"/>
    </location>
</feature>
<protein>
    <recommendedName>
        <fullName evidence="25">[Histone H3]-lysine(4) N-trimethyltransferase</fullName>
    </recommendedName>
</protein>
<feature type="compositionally biased region" description="Low complexity" evidence="17">
    <location>
        <begin position="4524"/>
        <end position="4534"/>
    </location>
</feature>
<dbReference type="Gene3D" id="1.10.30.10">
    <property type="entry name" value="High mobility group box domain"/>
    <property type="match status" value="1"/>
</dbReference>
<feature type="compositionally biased region" description="Low complexity" evidence="17">
    <location>
        <begin position="3214"/>
        <end position="3234"/>
    </location>
</feature>
<feature type="region of interest" description="Disordered" evidence="17">
    <location>
        <begin position="2363"/>
        <end position="2395"/>
    </location>
</feature>
<sequence length="6063" mass="653534">MSSPKEQASCSNADKEAEEGEAMSLEASRSSLVHDPAIAMDDEDTIELMPEDTEQTPSEDQQPTKVGPSYDTSEELTEVKKNQAKPPRRESESAIFSLKKKSKSKVHKKDRHKSCDMFSDTDASSMLQTSDSMTAVVESAVPEVLAHFHQSNEDSENEGSGMMMLQDHPKCASIRQRLSDHSRDSMSSELGASASSVYTGPTLTIKVGGEEVRKIIAAPTPPIERTMSEESDLSSCGAMEPTCSFCNRGEKSLLGQGELSRYDPTPGFNVFKRQLHKLRRASSEYEYDKGGDRSPKHLTWRRARGPPKNNNSMFHGYSRDRSKSPRRSTHGMTDGDGRPVASVDELTLVGHTEDADMYTVFEKSGHTWAHHCCAAWSEGVIQSEDYYLLYVDKAVLSGLAQKCSYCRRYGATVSCRSPKCNKKYHYPCASGGGCFQEIKTLSLLCPDHTDQAEQIGESGQEALCVVCDSSGNINEQLFCTSCGHHYHGNCLDPPVEVNPVVRAGWQCPDCKICQTCRQPGDDDKMLVCDTCDKGYHTFCLVPIMTTIPKNGWKCKNCRVCGDCGSRTPGNGPSSRWHLNFSVCDSCYQQRNKGLCCPLCGRAYRQFTQKKMVQCNLCKKYVHTDCDDSIDASIFGVKGEKKEPEYTCPLCKNRDSSEIREIANFESVLADESRLQDIENFSIFQGLKEGDSMHSSQRHSYDDTEMLHQSQDSLLMTEDSISSMDMDLNSLQHCVQHLPGTGVGHPPPINMPTTTSVAGSGTTSASHTPSSSPSPRPVDHGMGKPSFGKKLGKKLGVASRTQSSRGRAGIGMGKKRQRGSVSDRKRGRQPKLPKQSGQGGGVNSNQNDDDHPSTIVISETKNEFVLHQDICYSCGSFGTEDEGKMVVCTQCGQCYHPYCANIKISKVVLQKGWRCLDCMVCEGCGKPHDEGRLILCDECDISYHTYCLDPPLDSVPKGTWKCKWCVRCVTCGATTPGIGCQWQNNYSQCGPCASISICPLCHRCYREDELIILCLHCERWLHANCDGILTEEEAERASDFGYHCCFCRPITGHAGPLPPLPPTPPRPVSPPPPVTTTALTPVAKQLSADPYNWNFNFDSRPPKPMKTFFLDGVYVSEVGLNQIKTLKARMMAQRRPRGRGAMRGRAGIPPQGITRLLSSDSIKSEDDLDADLKDPLDDDGKLHDTSLEEGDTLSMLDKSGEGLQLEGATGLLEVKKKPKRVRIGMGVGGFMARHRGRGGLFRRGGHIIGYGRGGSHMLPPQGEMSSVREGLEKKDGVEVKKRHRRQRPPKKAMLEDNYPVYLQEAFFGRPLLEKSQQDGGAVEMGSDDNRSNPPSPTIKSTIHAKDPFEFPCSPVKPKTTPPKVTTTPVTSEQLPTPSEGPSVASTDAVAKSSVSEPVMTSASVSSEITTPAPCGTGITSTADVIDDPDRDHQIDEGELKDLLPIDEEDLMGLLTATDLSKEATDEIVDGRNSGEVPDANKNSHDQLDNLEHILHPSLPSEDMDRMISQELEHIDNHTLEAVFKGVLNNEQGAVTSPKIAPDGTFQLPPLPHQTMSPQPTSQTRSQSVSLQPSSQSTGVISTGGQAMAPQTQHHQGQLPGQGQMAGHGQLADPGHPIPGPIPDHGPNSLHGLGPVHGQGAFPGQAQMPSHGQFLGQGQLMGHGPMAGHVPGQDQKATQNFAHMRQGCMPPFTLQSPSAGMPRQEQMSCLPGFPGGDPSQPQPPPAPPWAQHPPGPPSMGAGPEDVDIDSLSYNKRSMQKWEKDEALGENATISPVLYANLKHPELKTQYRDWSERSKQIAKMWRKVPSDQRGPYLAIQEPKKKKPESPGVMPPPPLPPPSGVPGGTLQRSPSIEQLRSPQDLGKSIAQSKGDISQPHTPLSDDVHGDKSTPDNDPYAFPPLTPKSSASASPTTPTVGPRLGVVTARGLQPDGFSQSPTATHPGVASSQGNAQNSLVSGSDVFKQPASHAMSTQAHDTYTQPSESSQPGVFSQGQSPGVRSSVDPFAVPPGTPRPVIDEHFQQSPGSGHPGGMSTESGFLSRPGVPAKFPTPPGRAPESFAASSRTPTPSQGPSPQNMPVDPHAPPVARSIPTQDPYSQPPATPQLPTTPTDPYAQPPGTPMPSNTQADFHPEMAGSRMRFMHEQPHSSQHPVPDNEPKNELQRQQLRELLARQTKQRQSKKKMEEQERIMRDQVPLPLHHWPEDGSTGQGFPHTGAGGNMPPGFVGEAAGPPRLPPPGYPGMQMGARGPEMPHWHDEQMIRPPPQAIRPGMPHFTMRGAPGDMGMRGTFPSGMRPQGPVGAHPQYPNMSPGSGGPSPTSPFPPQAQRHPGQSMDMQQQESSLSAAERHRIPYLQMFQDRLRQAGQLPQQPGGSGPAGQTTSPTAGSPHKPCMPTQPGFGAQMTGHRTRLPVSMPSPPTEGPFHPMMRPQGPNTSQMQSPTPGMPQVGAASRYPMMQQQLQLQQMRAGMSSGQRMNYVSGTATGQIPLGARPQFSMDDALRGESSVIPQTHPMASVASVTGLSGAGTIGCQPPSNIRMPGPGVRPMPMPSTIQSGTNPVPSAPLPGPGGQTTGITHPVNRPSDDGEKSDDQLEDLFASDGSFNLLEYADPELDSTLTEVHDKSIFDEHLGIKGPDVDEENTPDKEKSQPKKEKDGSLQSITTPQLATAALETAGTAVSTVVTQVEAVMSSTPVSSVPSATGTSLVPSSTSIPPKVDRSESDEQTMGMQKTLGVKTTSPQSTPGSQTAETSMIQNSGDVASTSGTSVTASTSASTTSGSGLASGVSTSASTTAAVTTPGSIPPNTTAASTSGPSSVGSTGSETLRTPTSASDFQAKFLEFSQRKAAESLSEEAPSVEEEKATGKGNGRLKSKTRASKKSPVVSRAVSPASSGEGKNAGDSNKDTGLPMQVDGCVDNYKENSTSDDDDKGSGISEDMLNTYVDSGSETDDELVAIFNRGQPACLLLPYQVDGAGDQPEQSHTGSGSTPATPGAATTSGNIGDDSSSVGESSGNAVPRSVVPGTIGQPQVALSLPASSVGVSGQQTQATDSNEGHTVALGQHASQTQLSNSQAAQQQTQPLIAQPQVTQTQPRAQQHGQFGQPGQPQPSQLQQMQHFSQTSQQGYPQANMASMTQSQQGIHPGQTHGMRQQMQGMHFPPSSRFVMPGNPGSMQHHMMPEQMPNQMFGHMMRPISSAGQAASGAMSMKMPAPPPYPGMAQHQQQQQQQQHPGHMQHPVQHAPGYLFPGQQHLRQLHQGQPMAQQVRLQLNMPTGQLNSQQTGHSPAGAVHSPMVQSPVQQIQSPHPGQSPRPGQSPHQSPHPGQSPRGGQSPMGPPPSVSVHGASNVPLPSHPGSSPHAMPPTSMPIQSPHSWPNLNSTSSPQSLSQPNSSPHPGTSPAHSGTSPGHPLSHSPHPLSRSGTPQMSPRGSHTPGPATGSQPSTPLSSPTTPLLPGQITCSAPSTPTNGSSSVGSGSVPAASSSAPTSASTCGSHPLLHSTQTSAAQSSGPSDVPMVASQTAANSQVSSSLRGATQPGPRGQMPMHLTSGLPSGSVATSNQMMMAGMPGTAGQNSATGPMMNVPRPGMMPRSKQHTMMDPRGQHPGQQVPPGFYPRMPGQSGQIVFSMPQQRGTFTPGTQMPPASGQMHPGMMAEAGLQAPGRHMAPGGMQHFGMGNRAVGPHPNTSQAGAGGPHMTHPPHLPPGQIMPGMHQVPGQHGHFVQRSPPGTVQPRMMTGMTNQAAVGQPGVSVPSRMVPPGVTQTPGLQGLKMATQRKVSLLDEQPLLLEDLLEQEKQEQRRQAAMQKQIGAGCAPTVGPQGQSPIPGSTSGTGQIPPSTTTSSVQPSPMCSKKGDALLTDEEFAKLRDDVMNTGSSQHPQQPELHPQQEQAKNSQPQNVSEPSPALTSQPGASQAMSGVQMRPPGIPHGQPRVMGPPGMMQHSRMNAPEQGWQQVPMGPHGLHDNMSPGLQGAGGLPPRQSTPQHSPRTPSPFPSPSPGAMMAGGMPSPTNLPLPPPPPNPPSKPAPPPKLQPGQPLTDEERQQQTAYEEWLMQHASYLGLKVKYLQSQVDKLRKTKKALTAKQRQAKKSGGELSQPEQRTLEETSLEQSKLQKQLETHRKQSRTHQQLIQDYRAKQPERFGWASMPGMCRPGMPGPGQGINGPPGMPGPGMPGPSMASPGMASPGMPGPGVSGAGMGAMPTGHPASQGAPMLHHPSSLGPSPGTPTDTPSPRMPTPGVPNSMSPAGQPMVTSTGGPVLSPRTPGASQPIRLPPSARQEYDVYMQNRLRMMSEGHRATLVSGHIGEELEQLKLSLQQLLEQDENNPFSESYQERENLEKLHKQEQQRLQMQHHVKQQRAMMDGVVPGDKDQGDMLFGGDQAQPRMPLPPDQMHRFARPPFGIVSRMPGFPPHGMRPPFAGGPDQTRHPMGTGDGEGPEQQQVMYSADQKRDPGKAGQQSNRVKLPGSSDTSPGDGLPAPRCMDPTTSDSLQAAAVCSTVSSEALSNGTLASTGMSTQAGDGYLLSGMPPPLTPVSDVTTTSTPSQPPPPPFMSSQPDIGTVVKPKKKRRKRKKPAEAISQADTLPHMPLPGDHTFPPPLSTELGPLPFGLPPSSQFGSDGVAALPSVLGMQQFSAMQPQMVTSSSQPGIPHTGAPGMPSAPGGKNTPAGWPFNKAQHFLGGMSELQKLVNMQPGPDGRPPNMSMPSGMPPINSDLMAQSQAQMPPTTQPVRAQIGPQADGKVMKVEATEQNQPGTSEPANLMSFFDPKMLDGSSKLAQNMMLKRLLATSKAAREGLLFGHGEEEDNIQLTPEQQRQLEIIENMPFTMELEITPEEWEKKTPEERKILGRFDESQSVVLEGCHRGQFISHYAFCMACVLCLVVEWKLVSWKNLKMVLKFTDSELRRQEIEHQHKILLETQPLKKPRQRKRKQKDGDGKEPGKKRKKAGISGVLPPGGPPSLTTPPLPPLPKQEDIDFSAITEQIMQSLRTLPMLNLQEPLVDVFHSVSPLVGMGAHPFNADSLLHGLFGHGALNGAADVYSKYPFSVPSADAAAEEDQKQKKEMAFKKRLLGDGASGFTGHSELEQTGMNQSIAPLSTNDKILGILGEQRNSQASDRLIFPSPPLIESRPELLSRASDQSPATIISSSSPEAGFEEKHPILYPGLRLISNKKENEDQERDCISPQVPIICPIALKASPLRIKDEADLDDYGMEKEKENLDALDGIRPKSFGAELAQPMRDAQNQMSVTLTLNANAGENIGGVISAIADLLKIAVPPSYEISRSPSPSPDIYRMGIGIKHKEEAINIQSLMKSVPKFCRHCDVVVLNSGIRMRKSQLPYLSPDEKQGNDDEFEVVFCSMNCYMQFNLAHKSASEAQAKEAAEATVTTLKSSSATESQSMVMQTDSTATATTSLHPPSTPSTPSLTPEKLAPLSLHVPYTGQGGEMPRTPTPQHTPTLQHTPTSQHTPTPGHTPTQQHTPTNITAGKIDRMKERELKLRKRSSSCDQSKVLIKKWKDVRYRKWDPSMVKVDKRIIPLTEHQLMEMLEKQDTVIKGNFLPPDPRSCVLCNDVGDTEADGPGRLLNLEAGKWVHLNCALWSNEVYETMNGALVNVDQAYKRGKALECTGCGQKGATVNCFKQRCGAVYHVACAQKHGVMFYQDKTILCPAHIPKGPPENDLSCLSVYRRVYINREEDRQVASVVHQEEPSYTFRIGALIIHQIGQLLPHQIQTGKFHTRDHIYPVGFMSTRMYWSFRRLNKRCRYVCKVSDTDGWPQFSISIIEHGFKEMVIKDASPKAAWLHILEPLEKMRRDGDLVKMFPAYLSGEDLFGLTDPIVLRIVESLPGVELLTGYHFKFGRSSLFELPLTINPTGCARSEPKLRTHFKRPHTLHGSSNSKSLPMTVTLVPGDVNSPYMKQFVHSKSQQYRRLKSEWRNNVYLRRSTIQGLGLFAARDLEKHTMVIEYIGELIRNEVAEMREKIYDQQNRGVYMFRIDDNLVVDATMAGGPARYINHSCNPNCVAEVVPFEKDSKIIIIAKRRITRGEELMYDYKFDFEDDQHKIPCLCGAPNCRKWMN</sequence>
<feature type="compositionally biased region" description="Low complexity" evidence="17">
    <location>
        <begin position="3455"/>
        <end position="3486"/>
    </location>
</feature>
<feature type="compositionally biased region" description="Basic residues" evidence="17">
    <location>
        <begin position="4554"/>
        <end position="4564"/>
    </location>
</feature>
<feature type="compositionally biased region" description="Polar residues" evidence="17">
    <location>
        <begin position="4447"/>
        <end position="4462"/>
    </location>
</feature>
<evidence type="ECO:0000259" key="20">
    <source>
        <dbReference type="PROSITE" id="PS50280"/>
    </source>
</evidence>
<dbReference type="PROSITE" id="PS51805">
    <property type="entry name" value="EPHD"/>
    <property type="match status" value="2"/>
</dbReference>
<evidence type="ECO:0000259" key="21">
    <source>
        <dbReference type="PROSITE" id="PS50868"/>
    </source>
</evidence>
<feature type="domain" description="Post-SET" evidence="21">
    <location>
        <begin position="6047"/>
        <end position="6063"/>
    </location>
</feature>
<feature type="compositionally biased region" description="Polar residues" evidence="17">
    <location>
        <begin position="3268"/>
        <end position="3277"/>
    </location>
</feature>
<feature type="compositionally biased region" description="Low complexity" evidence="17">
    <location>
        <begin position="3090"/>
        <end position="3118"/>
    </location>
</feature>
<feature type="compositionally biased region" description="Low complexity" evidence="17">
    <location>
        <begin position="3368"/>
        <end position="3386"/>
    </location>
</feature>
<dbReference type="InterPro" id="IPR047004">
    <property type="entry name" value="KMT2C_PHD2"/>
</dbReference>
<accession>A0AAD9NDB6</accession>
<feature type="compositionally biased region" description="Polar residues" evidence="17">
    <location>
        <begin position="3491"/>
        <end position="3503"/>
    </location>
</feature>
<feature type="region of interest" description="Disordered" evidence="17">
    <location>
        <begin position="2284"/>
        <end position="2343"/>
    </location>
</feature>
<dbReference type="CDD" id="cd15514">
    <property type="entry name" value="PHD6_KMT2C_like"/>
    <property type="match status" value="1"/>
</dbReference>
<dbReference type="CDD" id="cd15666">
    <property type="entry name" value="ePHD2_KMT2C_like"/>
    <property type="match status" value="1"/>
</dbReference>
<feature type="region of interest" description="Disordered" evidence="17">
    <location>
        <begin position="736"/>
        <end position="852"/>
    </location>
</feature>
<keyword evidence="24" id="KW-1185">Reference proteome</keyword>
<dbReference type="InterPro" id="IPR003889">
    <property type="entry name" value="FYrich_C"/>
</dbReference>
<dbReference type="SMART" id="SM00541">
    <property type="entry name" value="FYRN"/>
    <property type="match status" value="1"/>
</dbReference>
<feature type="compositionally biased region" description="Polar residues" evidence="17">
    <location>
        <begin position="3031"/>
        <end position="3046"/>
    </location>
</feature>
<keyword evidence="9 16" id="KW-0863">Zinc-finger</keyword>
<feature type="domain" description="PHD-type" evidence="18">
    <location>
        <begin position="461"/>
        <end position="513"/>
    </location>
</feature>
<dbReference type="GO" id="GO:0032259">
    <property type="term" value="P:methylation"/>
    <property type="evidence" value="ECO:0007669"/>
    <property type="project" value="UniProtKB-KW"/>
</dbReference>
<feature type="compositionally biased region" description="Low complexity" evidence="17">
    <location>
        <begin position="2686"/>
        <end position="2701"/>
    </location>
</feature>
<dbReference type="Gene3D" id="2.170.270.10">
    <property type="entry name" value="SET domain"/>
    <property type="match status" value="1"/>
</dbReference>
<dbReference type="PROSITE" id="PS50280">
    <property type="entry name" value="SET"/>
    <property type="match status" value="1"/>
</dbReference>
<dbReference type="Pfam" id="PF05965">
    <property type="entry name" value="FYRC"/>
    <property type="match status" value="1"/>
</dbReference>
<feature type="compositionally biased region" description="Low complexity" evidence="17">
    <location>
        <begin position="3827"/>
        <end position="3839"/>
    </location>
</feature>
<evidence type="ECO:0000256" key="8">
    <source>
        <dbReference type="ARBA" id="ARBA00022737"/>
    </source>
</evidence>
<dbReference type="FunFam" id="3.30.40.10:FF:000080">
    <property type="entry name" value="Histone-lysine N-methyltransferase 2C"/>
    <property type="match status" value="1"/>
</dbReference>
<feature type="compositionally biased region" description="Polar residues" evidence="17">
    <location>
        <begin position="1846"/>
        <end position="1857"/>
    </location>
</feature>
<feature type="compositionally biased region" description="Polar residues" evidence="17">
    <location>
        <begin position="1931"/>
        <end position="1956"/>
    </location>
</feature>
<feature type="region of interest" description="Disordered" evidence="17">
    <location>
        <begin position="3862"/>
        <end position="4037"/>
    </location>
</feature>
<comment type="subcellular location">
    <subcellularLocation>
        <location evidence="1">Nucleus</location>
    </subcellularLocation>
</comment>
<dbReference type="SMART" id="SM00542">
    <property type="entry name" value="FYRC"/>
    <property type="match status" value="1"/>
</dbReference>
<keyword evidence="15" id="KW-0539">Nucleus</keyword>
<feature type="compositionally biased region" description="Polar residues" evidence="17">
    <location>
        <begin position="3882"/>
        <end position="3908"/>
    </location>
</feature>
<dbReference type="InterPro" id="IPR036910">
    <property type="entry name" value="HMG_box_dom_sf"/>
</dbReference>
<feature type="region of interest" description="Disordered" evidence="17">
    <location>
        <begin position="2686"/>
        <end position="2827"/>
    </location>
</feature>
<dbReference type="Pfam" id="PF13771">
    <property type="entry name" value="zf-HC5HC2H"/>
    <property type="match status" value="1"/>
</dbReference>
<dbReference type="SMART" id="SM00508">
    <property type="entry name" value="PostSET"/>
    <property type="match status" value="1"/>
</dbReference>
<evidence type="ECO:0000256" key="10">
    <source>
        <dbReference type="ARBA" id="ARBA00022833"/>
    </source>
</evidence>
<feature type="compositionally biased region" description="Basic residues" evidence="17">
    <location>
        <begin position="4913"/>
        <end position="4922"/>
    </location>
</feature>
<feature type="region of interest" description="Disordered" evidence="17">
    <location>
        <begin position="282"/>
        <end position="340"/>
    </location>
</feature>
<feature type="region of interest" description="Disordered" evidence="17">
    <location>
        <begin position="1"/>
        <end position="117"/>
    </location>
</feature>
<feature type="compositionally biased region" description="Basic residues" evidence="17">
    <location>
        <begin position="1132"/>
        <end position="1141"/>
    </location>
</feature>
<dbReference type="CDD" id="cd15509">
    <property type="entry name" value="PHD1_KMT2C_like"/>
    <property type="match status" value="1"/>
</dbReference>
<dbReference type="InterPro" id="IPR034732">
    <property type="entry name" value="EPHD"/>
</dbReference>
<feature type="compositionally biased region" description="Basic and acidic residues" evidence="17">
    <location>
        <begin position="77"/>
        <end position="92"/>
    </location>
</feature>
<feature type="compositionally biased region" description="Basic residues" evidence="17">
    <location>
        <begin position="296"/>
        <end position="305"/>
    </location>
</feature>
<dbReference type="Pfam" id="PF00856">
    <property type="entry name" value="SET"/>
    <property type="match status" value="1"/>
</dbReference>
<feature type="compositionally biased region" description="Polar residues" evidence="17">
    <location>
        <begin position="5377"/>
        <end position="5393"/>
    </location>
</feature>
<evidence type="ECO:0000259" key="19">
    <source>
        <dbReference type="PROSITE" id="PS50089"/>
    </source>
</evidence>
<feature type="compositionally biased region" description="Low complexity" evidence="17">
    <location>
        <begin position="2875"/>
        <end position="2888"/>
    </location>
</feature>
<evidence type="ECO:0000256" key="15">
    <source>
        <dbReference type="ARBA" id="ARBA00023242"/>
    </source>
</evidence>
<evidence type="ECO:0008006" key="25">
    <source>
        <dbReference type="Google" id="ProtNLM"/>
    </source>
</evidence>
<dbReference type="FunFam" id="3.30.160.360:FF:000001">
    <property type="entry name" value="Histone-lysine N-methyltransferase"/>
    <property type="match status" value="1"/>
</dbReference>
<evidence type="ECO:0000256" key="1">
    <source>
        <dbReference type="ARBA" id="ARBA00004123"/>
    </source>
</evidence>
<evidence type="ECO:0000313" key="24">
    <source>
        <dbReference type="Proteomes" id="UP001208570"/>
    </source>
</evidence>
<feature type="region of interest" description="Disordered" evidence="17">
    <location>
        <begin position="2536"/>
        <end position="2589"/>
    </location>
</feature>
<dbReference type="InterPro" id="IPR001841">
    <property type="entry name" value="Znf_RING"/>
</dbReference>
<dbReference type="Gene3D" id="3.30.160.360">
    <property type="match status" value="1"/>
</dbReference>
<keyword evidence="7" id="KW-0479">Metal-binding</keyword>
<dbReference type="CDD" id="cd15665">
    <property type="entry name" value="ePHD1_KMT2C_like"/>
    <property type="match status" value="1"/>
</dbReference>
<feature type="compositionally biased region" description="Low complexity" evidence="17">
    <location>
        <begin position="5394"/>
        <end position="5415"/>
    </location>
</feature>
<feature type="compositionally biased region" description="Low complexity" evidence="17">
    <location>
        <begin position="2756"/>
        <end position="2794"/>
    </location>
</feature>
<feature type="domain" description="PHD-type" evidence="18">
    <location>
        <begin position="510"/>
        <end position="560"/>
    </location>
</feature>
<keyword evidence="6" id="KW-0949">S-adenosyl-L-methionine</keyword>
<feature type="compositionally biased region" description="Polar residues" evidence="17">
    <location>
        <begin position="2059"/>
        <end position="2075"/>
    </location>
</feature>
<feature type="compositionally biased region" description="Polar residues" evidence="17">
    <location>
        <begin position="2548"/>
        <end position="2557"/>
    </location>
</feature>
<evidence type="ECO:0000256" key="6">
    <source>
        <dbReference type="ARBA" id="ARBA00022691"/>
    </source>
</evidence>
<feature type="region of interest" description="Disordered" evidence="17">
    <location>
        <begin position="1802"/>
        <end position="2165"/>
    </location>
</feature>
<evidence type="ECO:0000256" key="9">
    <source>
        <dbReference type="ARBA" id="ARBA00022771"/>
    </source>
</evidence>
<feature type="region of interest" description="Disordered" evidence="17">
    <location>
        <begin position="4511"/>
        <end position="4581"/>
    </location>
</feature>
<dbReference type="Gene3D" id="3.30.40.10">
    <property type="entry name" value="Zinc/RING finger domain, C3HC4 (zinc finger)"/>
    <property type="match status" value="8"/>
</dbReference>
<feature type="compositionally biased region" description="Low complexity" evidence="17">
    <location>
        <begin position="3868"/>
        <end position="3881"/>
    </location>
</feature>
<evidence type="ECO:0000256" key="16">
    <source>
        <dbReference type="PROSITE-ProRule" id="PRU00175"/>
    </source>
</evidence>
<feature type="compositionally biased region" description="Pro residues" evidence="17">
    <location>
        <begin position="1718"/>
        <end position="1735"/>
    </location>
</feature>
<feature type="region of interest" description="Disordered" evidence="17">
    <location>
        <begin position="2840"/>
        <end position="2939"/>
    </location>
</feature>
<dbReference type="PROSITE" id="PS00018">
    <property type="entry name" value="EF_HAND_1"/>
    <property type="match status" value="1"/>
</dbReference>
<keyword evidence="4" id="KW-0489">Methyltransferase</keyword>
<dbReference type="GO" id="GO:0008270">
    <property type="term" value="F:zinc ion binding"/>
    <property type="evidence" value="ECO:0007669"/>
    <property type="project" value="UniProtKB-KW"/>
</dbReference>
<feature type="compositionally biased region" description="Low complexity" evidence="17">
    <location>
        <begin position="2363"/>
        <end position="2381"/>
    </location>
</feature>
<feature type="domain" description="PHD-type" evidence="22">
    <location>
        <begin position="344"/>
        <end position="449"/>
    </location>
</feature>
<dbReference type="InterPro" id="IPR003616">
    <property type="entry name" value="Post-SET_dom"/>
</dbReference>
<feature type="compositionally biased region" description="Low complexity" evidence="17">
    <location>
        <begin position="1354"/>
        <end position="1369"/>
    </location>
</feature>
<keyword evidence="11" id="KW-0156">Chromatin regulator</keyword>
<feature type="compositionally biased region" description="Basic and acidic residues" evidence="17">
    <location>
        <begin position="1161"/>
        <end position="1185"/>
    </location>
</feature>
<proteinExistence type="predicted"/>
<dbReference type="SMART" id="SM00317">
    <property type="entry name" value="SET"/>
    <property type="match status" value="1"/>
</dbReference>
<dbReference type="FunFam" id="3.30.40.10:FF:000095">
    <property type="entry name" value="Histone-lysine N-methyltransferase 2C"/>
    <property type="match status" value="1"/>
</dbReference>
<name>A0AAD9NDB6_9ANNE</name>
<feature type="compositionally biased region" description="Basic residues" evidence="17">
    <location>
        <begin position="98"/>
        <end position="112"/>
    </location>
</feature>
<dbReference type="InterPro" id="IPR003888">
    <property type="entry name" value="FYrich_N"/>
</dbReference>
<keyword evidence="10" id="KW-0862">Zinc</keyword>
<dbReference type="CDD" id="cd15512">
    <property type="entry name" value="PHD4_KMT2C_like"/>
    <property type="match status" value="1"/>
</dbReference>
<feature type="domain" description="PHD-type" evidence="22">
    <location>
        <begin position="5550"/>
        <end position="5658"/>
    </location>
</feature>
<dbReference type="InterPro" id="IPR013083">
    <property type="entry name" value="Znf_RING/FYVE/PHD"/>
</dbReference>
<dbReference type="GO" id="GO:0044666">
    <property type="term" value="C:MLL3/4 complex"/>
    <property type="evidence" value="ECO:0007669"/>
    <property type="project" value="TreeGrafter"/>
</dbReference>
<dbReference type="PROSITE" id="PS51542">
    <property type="entry name" value="FYRN"/>
    <property type="match status" value="1"/>
</dbReference>
<dbReference type="Pfam" id="PF13832">
    <property type="entry name" value="zf-HC5HC2H_2"/>
    <property type="match status" value="1"/>
</dbReference>
<dbReference type="CDD" id="cd15594">
    <property type="entry name" value="PHD2_KMT2C"/>
    <property type="match status" value="1"/>
</dbReference>
<dbReference type="PROSITE" id="PS50089">
    <property type="entry name" value="ZF_RING_2"/>
    <property type="match status" value="1"/>
</dbReference>
<feature type="compositionally biased region" description="Polar residues" evidence="17">
    <location>
        <begin position="3810"/>
        <end position="3826"/>
    </location>
</feature>
<feature type="compositionally biased region" description="Basic and acidic residues" evidence="17">
    <location>
        <begin position="2579"/>
        <end position="2588"/>
    </location>
</feature>
<feature type="compositionally biased region" description="Acidic residues" evidence="17">
    <location>
        <begin position="40"/>
        <end position="54"/>
    </location>
</feature>
<dbReference type="GO" id="GO:0003713">
    <property type="term" value="F:transcription coactivator activity"/>
    <property type="evidence" value="ECO:0007669"/>
    <property type="project" value="TreeGrafter"/>
</dbReference>
<feature type="compositionally biased region" description="Low complexity" evidence="17">
    <location>
        <begin position="1551"/>
        <end position="1575"/>
    </location>
</feature>
<dbReference type="InterPro" id="IPR001965">
    <property type="entry name" value="Znf_PHD"/>
</dbReference>
<dbReference type="EMBL" id="JAODUP010000042">
    <property type="protein sequence ID" value="KAK2166102.1"/>
    <property type="molecule type" value="Genomic_DNA"/>
</dbReference>
<dbReference type="PROSITE" id="PS51543">
    <property type="entry name" value="FYRC"/>
    <property type="match status" value="1"/>
</dbReference>
<feature type="compositionally biased region" description="Low complexity" evidence="17">
    <location>
        <begin position="3434"/>
        <end position="3447"/>
    </location>
</feature>
<evidence type="ECO:0000256" key="7">
    <source>
        <dbReference type="ARBA" id="ARBA00022723"/>
    </source>
</evidence>
<evidence type="ECO:0000259" key="22">
    <source>
        <dbReference type="PROSITE" id="PS51805"/>
    </source>
</evidence>
<feature type="compositionally biased region" description="Low complexity" evidence="17">
    <location>
        <begin position="3394"/>
        <end position="3414"/>
    </location>
</feature>
<feature type="region of interest" description="Disordered" evidence="17">
    <location>
        <begin position="1638"/>
        <end position="1672"/>
    </location>
</feature>
<feature type="compositionally biased region" description="Low complexity" evidence="17">
    <location>
        <begin position="3296"/>
        <end position="3321"/>
    </location>
</feature>
<feature type="compositionally biased region" description="Low complexity" evidence="17">
    <location>
        <begin position="2733"/>
        <end position="2744"/>
    </location>
</feature>
<feature type="compositionally biased region" description="Pro residues" evidence="17">
    <location>
        <begin position="1829"/>
        <end position="1840"/>
    </location>
</feature>
<evidence type="ECO:0000256" key="5">
    <source>
        <dbReference type="ARBA" id="ARBA00022679"/>
    </source>
</evidence>
<feature type="region of interest" description="Disordered" evidence="17">
    <location>
        <begin position="1314"/>
        <end position="1387"/>
    </location>
</feature>
<evidence type="ECO:0000313" key="23">
    <source>
        <dbReference type="EMBL" id="KAK2166102.1"/>
    </source>
</evidence>
<keyword evidence="14" id="KW-0804">Transcription</keyword>
<feature type="region of interest" description="Disordered" evidence="17">
    <location>
        <begin position="4145"/>
        <end position="4264"/>
    </location>
</feature>
<evidence type="ECO:0000256" key="2">
    <source>
        <dbReference type="ARBA" id="ARBA00022481"/>
    </source>
</evidence>
<feature type="region of interest" description="Disordered" evidence="17">
    <location>
        <begin position="2625"/>
        <end position="2657"/>
    </location>
</feature>
<evidence type="ECO:0000256" key="14">
    <source>
        <dbReference type="ARBA" id="ARBA00023163"/>
    </source>
</evidence>